<dbReference type="PROSITE" id="PS00031">
    <property type="entry name" value="NUCLEAR_REC_DBD_1"/>
    <property type="match status" value="1"/>
</dbReference>
<feature type="domain" description="Nuclear receptor" evidence="10">
    <location>
        <begin position="93"/>
        <end position="170"/>
    </location>
</feature>
<reference evidence="11" key="1">
    <citation type="submission" date="2021-02" db="EMBL/GenBank/DDBJ databases">
        <authorList>
            <person name="Nowell W R."/>
        </authorList>
    </citation>
    <scope>NUCLEOTIDE SEQUENCE</scope>
</reference>
<dbReference type="Proteomes" id="UP000663860">
    <property type="component" value="Unassembled WGS sequence"/>
</dbReference>
<comment type="caution">
    <text evidence="11">The sequence shown here is derived from an EMBL/GenBank/DDBJ whole genome shotgun (WGS) entry which is preliminary data.</text>
</comment>
<dbReference type="InterPro" id="IPR001628">
    <property type="entry name" value="Znf_hrmn_rcpt"/>
</dbReference>
<dbReference type="PANTHER" id="PTHR24082">
    <property type="entry name" value="NUCLEAR HORMONE RECEPTOR"/>
    <property type="match status" value="1"/>
</dbReference>
<dbReference type="AlphaFoldDB" id="A0A813R408"/>
<dbReference type="PANTHER" id="PTHR24082:SF283">
    <property type="entry name" value="NUCLEAR HORMONE RECEPTOR HR96"/>
    <property type="match status" value="1"/>
</dbReference>
<evidence type="ECO:0000259" key="10">
    <source>
        <dbReference type="PROSITE" id="PS51030"/>
    </source>
</evidence>
<dbReference type="EMBL" id="CAJNOE010000033">
    <property type="protein sequence ID" value="CAF0777212.1"/>
    <property type="molecule type" value="Genomic_DNA"/>
</dbReference>
<evidence type="ECO:0000256" key="7">
    <source>
        <dbReference type="ARBA" id="ARBA00023170"/>
    </source>
</evidence>
<keyword evidence="3" id="KW-0862">Zinc</keyword>
<keyword evidence="7" id="KW-0675">Receptor</keyword>
<evidence type="ECO:0000256" key="2">
    <source>
        <dbReference type="ARBA" id="ARBA00022771"/>
    </source>
</evidence>
<dbReference type="GO" id="GO:0008270">
    <property type="term" value="F:zinc ion binding"/>
    <property type="evidence" value="ECO:0007669"/>
    <property type="project" value="UniProtKB-KW"/>
</dbReference>
<keyword evidence="5" id="KW-0238">DNA-binding</keyword>
<evidence type="ECO:0000256" key="6">
    <source>
        <dbReference type="ARBA" id="ARBA00023163"/>
    </source>
</evidence>
<dbReference type="SMART" id="SM00399">
    <property type="entry name" value="ZnF_C4"/>
    <property type="match status" value="1"/>
</dbReference>
<dbReference type="SUPFAM" id="SSF57716">
    <property type="entry name" value="Glucocorticoid receptor-like (DNA-binding domain)"/>
    <property type="match status" value="1"/>
</dbReference>
<keyword evidence="6" id="KW-0804">Transcription</keyword>
<evidence type="ECO:0000256" key="3">
    <source>
        <dbReference type="ARBA" id="ARBA00022833"/>
    </source>
</evidence>
<evidence type="ECO:0000256" key="4">
    <source>
        <dbReference type="ARBA" id="ARBA00023015"/>
    </source>
</evidence>
<dbReference type="GO" id="GO:0000978">
    <property type="term" value="F:RNA polymerase II cis-regulatory region sequence-specific DNA binding"/>
    <property type="evidence" value="ECO:0007669"/>
    <property type="project" value="TreeGrafter"/>
</dbReference>
<evidence type="ECO:0000256" key="1">
    <source>
        <dbReference type="ARBA" id="ARBA00022723"/>
    </source>
</evidence>
<dbReference type="PROSITE" id="PS51030">
    <property type="entry name" value="NUCLEAR_REC_DBD_2"/>
    <property type="match status" value="1"/>
</dbReference>
<evidence type="ECO:0000256" key="8">
    <source>
        <dbReference type="ARBA" id="ARBA00023242"/>
    </source>
</evidence>
<dbReference type="Gene3D" id="1.10.565.10">
    <property type="entry name" value="Retinoid X Receptor"/>
    <property type="match status" value="1"/>
</dbReference>
<feature type="region of interest" description="Disordered" evidence="9">
    <location>
        <begin position="171"/>
        <end position="229"/>
    </location>
</feature>
<dbReference type="GO" id="GO:0004879">
    <property type="term" value="F:nuclear receptor activity"/>
    <property type="evidence" value="ECO:0007669"/>
    <property type="project" value="TreeGrafter"/>
</dbReference>
<sequence length="516" mass="60265">MMAGETKMIIITSNEDVIRQFSLNKPKNTQIVDLDNNEQVTSMNNNDNNIMDLAILTELSELNPKNDQIFKRALDSPHHGRSKQVKLSKKSLDLNCTICGDRAIGFNYDVLSCASCKAFFRRNAYQPSEKIRCLTGHGKCIVAHDSLRKCPRCRLDRCLNAGMRKDFIRTEEEKQRRKQRMRKDFIRTEEEKQRRKQRLEENRSISLKRSSISESTNSSLTSPPAQVVPKLESHTESFDEIDRLLMDVNKDDNNIFHENDDLNEIEDMLFGTLSIDDWLTIENVRSIFVSNFQYNQAFNGNGATDQTSALVVWSHWASQTALQFIKFFGQIEEFEKLNDEDRFILIKFNILSVFPIFKCYIYKSVNGLNSPENMECHAKYRRFFDPCGIRVQLHEATHNIMLSLFPMTEQDPVLFSLLVLIFIFSQGLSMNEEQPPLQDELAVHRAQNHYIELLWNYLINKKGEIYTYKYFNELLLIIFRMQIVSKESREYFRKQVFTLNAVDKMAPLVQTFLNIS</sequence>
<feature type="compositionally biased region" description="Low complexity" evidence="9">
    <location>
        <begin position="204"/>
        <end position="222"/>
    </location>
</feature>
<organism evidence="11 12">
    <name type="scientific">Adineta steineri</name>
    <dbReference type="NCBI Taxonomy" id="433720"/>
    <lineage>
        <taxon>Eukaryota</taxon>
        <taxon>Metazoa</taxon>
        <taxon>Spiralia</taxon>
        <taxon>Gnathifera</taxon>
        <taxon>Rotifera</taxon>
        <taxon>Eurotatoria</taxon>
        <taxon>Bdelloidea</taxon>
        <taxon>Adinetida</taxon>
        <taxon>Adinetidae</taxon>
        <taxon>Adineta</taxon>
    </lineage>
</organism>
<evidence type="ECO:0000313" key="11">
    <source>
        <dbReference type="EMBL" id="CAF0777212.1"/>
    </source>
</evidence>
<proteinExistence type="predicted"/>
<dbReference type="InterPro" id="IPR013088">
    <property type="entry name" value="Znf_NHR/GATA"/>
</dbReference>
<accession>A0A813R408</accession>
<keyword evidence="1" id="KW-0479">Metal-binding</keyword>
<gene>
    <name evidence="11" type="ORF">IZO911_LOCUS5628</name>
</gene>
<dbReference type="InterPro" id="IPR035500">
    <property type="entry name" value="NHR-like_dom_sf"/>
</dbReference>
<dbReference type="GO" id="GO:0030154">
    <property type="term" value="P:cell differentiation"/>
    <property type="evidence" value="ECO:0007669"/>
    <property type="project" value="TreeGrafter"/>
</dbReference>
<protein>
    <recommendedName>
        <fullName evidence="10">Nuclear receptor domain-containing protein</fullName>
    </recommendedName>
</protein>
<keyword evidence="2" id="KW-0863">Zinc-finger</keyword>
<keyword evidence="4" id="KW-0805">Transcription regulation</keyword>
<keyword evidence="8" id="KW-0539">Nucleus</keyword>
<dbReference type="GO" id="GO:0000122">
    <property type="term" value="P:negative regulation of transcription by RNA polymerase II"/>
    <property type="evidence" value="ECO:0007669"/>
    <property type="project" value="TreeGrafter"/>
</dbReference>
<evidence type="ECO:0000313" key="12">
    <source>
        <dbReference type="Proteomes" id="UP000663860"/>
    </source>
</evidence>
<dbReference type="InterPro" id="IPR050234">
    <property type="entry name" value="Nuclear_hormone_rcpt_NR1"/>
</dbReference>
<dbReference type="Pfam" id="PF00105">
    <property type="entry name" value="zf-C4"/>
    <property type="match status" value="1"/>
</dbReference>
<evidence type="ECO:0000256" key="5">
    <source>
        <dbReference type="ARBA" id="ARBA00023125"/>
    </source>
</evidence>
<dbReference type="PRINTS" id="PR00047">
    <property type="entry name" value="STROIDFINGER"/>
</dbReference>
<name>A0A813R408_9BILA</name>
<feature type="compositionally biased region" description="Basic and acidic residues" evidence="9">
    <location>
        <begin position="182"/>
        <end position="203"/>
    </location>
</feature>
<dbReference type="Gene3D" id="3.30.50.10">
    <property type="entry name" value="Erythroid Transcription Factor GATA-1, subunit A"/>
    <property type="match status" value="1"/>
</dbReference>
<dbReference type="SUPFAM" id="SSF48508">
    <property type="entry name" value="Nuclear receptor ligand-binding domain"/>
    <property type="match status" value="1"/>
</dbReference>
<evidence type="ECO:0000256" key="9">
    <source>
        <dbReference type="SAM" id="MobiDB-lite"/>
    </source>
</evidence>
<dbReference type="GO" id="GO:0045944">
    <property type="term" value="P:positive regulation of transcription by RNA polymerase II"/>
    <property type="evidence" value="ECO:0007669"/>
    <property type="project" value="TreeGrafter"/>
</dbReference>